<dbReference type="OrthoDB" id="2424037at2759"/>
<dbReference type="GO" id="GO:0008270">
    <property type="term" value="F:zinc ion binding"/>
    <property type="evidence" value="ECO:0007669"/>
    <property type="project" value="UniProtKB-KW"/>
</dbReference>
<evidence type="ECO:0000313" key="3">
    <source>
        <dbReference type="EMBL" id="CAG8491186.1"/>
    </source>
</evidence>
<protein>
    <submittedName>
        <fullName evidence="3">15642_t:CDS:1</fullName>
    </submittedName>
</protein>
<dbReference type="InterPro" id="IPR007527">
    <property type="entry name" value="Znf_SWIM"/>
</dbReference>
<reference evidence="3" key="1">
    <citation type="submission" date="2021-06" db="EMBL/GenBank/DDBJ databases">
        <authorList>
            <person name="Kallberg Y."/>
            <person name="Tangrot J."/>
            <person name="Rosling A."/>
        </authorList>
    </citation>
    <scope>NUCLEOTIDE SEQUENCE</scope>
    <source>
        <strain evidence="3">FL966</strain>
    </source>
</reference>
<dbReference type="PROSITE" id="PS50966">
    <property type="entry name" value="ZF_SWIM"/>
    <property type="match status" value="1"/>
</dbReference>
<dbReference type="AlphaFoldDB" id="A0A9N8ZE44"/>
<name>A0A9N8ZE44_9GLOM</name>
<dbReference type="Proteomes" id="UP000789759">
    <property type="component" value="Unassembled WGS sequence"/>
</dbReference>
<dbReference type="EMBL" id="CAJVQA010000800">
    <property type="protein sequence ID" value="CAG8491186.1"/>
    <property type="molecule type" value="Genomic_DNA"/>
</dbReference>
<evidence type="ECO:0000259" key="2">
    <source>
        <dbReference type="PROSITE" id="PS50966"/>
    </source>
</evidence>
<keyword evidence="1" id="KW-0479">Metal-binding</keyword>
<sequence length="684" mass="78996">DGSVNLPFRRAVETYINSLPLFTNCKLKKQKTSKGQIKMTNRLDDILELTNKGRDSYSGLGECKSECPNFYLKNNLKNDFDMHKCAVQIIMKVMLSDIEEPLPVQLVIKNTYRSLSIPAAEPKLGRINLSLQTCDMAIAAHCGHRTSGTEIALKVLFPYNNADEINLRHVYKSGKDLCNEQQLKRLIKKDDHQLYEDASPWTILNQLLTSELKIQGKVLYYQCQDVSASKNSPEYYYQLTLSDKLWLSQGCDYGQFCFGIDVKYDLNNEDALVLFMIIKDQAGYSSPLAFGFSNKENHYTIQLAVQAVKANIPCNNPHCMHQYRYIDLPDGRGFKHICECILYWNPLAMIDKHRPTKLALQNLVRGTILCWFHIIKSDNEAAEMGNEYKKFIYFLPLDDNVKNLLIRDLEMNWICNEWRQGFIDGGREPQMYALTGAKPMTTNNLTERMNKTIESWHSGIQTVLSFIECLYGVKFIKKSLVQSELGETLSDVEVSKQIDKMIIKLINHDNINIPASHYLINISTNKCICYDYVWNGSFRDACKHIYAARIYIDLSRRKLQKQDIKEKLVEHFKNKERAIASENKNYLIYNRSSEQAYQEILRLFNAVDYTCDTENINAYDDEYDDSFAESAKYAQSDEYKELPPSVHRQNTTRIRNKHRASTQSVGLLAEKENNMALAMKRSLE</sequence>
<feature type="domain" description="SWIM-type" evidence="2">
    <location>
        <begin position="518"/>
        <end position="553"/>
    </location>
</feature>
<keyword evidence="4" id="KW-1185">Reference proteome</keyword>
<keyword evidence="1" id="KW-0862">Zinc</keyword>
<comment type="caution">
    <text evidence="3">The sequence shown here is derived from an EMBL/GenBank/DDBJ whole genome shotgun (WGS) entry which is preliminary data.</text>
</comment>
<gene>
    <name evidence="3" type="ORF">CPELLU_LOCUS1989</name>
</gene>
<accession>A0A9N8ZE44</accession>
<feature type="non-terminal residue" evidence="3">
    <location>
        <position position="684"/>
    </location>
</feature>
<evidence type="ECO:0000256" key="1">
    <source>
        <dbReference type="PROSITE-ProRule" id="PRU00325"/>
    </source>
</evidence>
<proteinExistence type="predicted"/>
<keyword evidence="1" id="KW-0863">Zinc-finger</keyword>
<organism evidence="3 4">
    <name type="scientific">Cetraspora pellucida</name>
    <dbReference type="NCBI Taxonomy" id="1433469"/>
    <lineage>
        <taxon>Eukaryota</taxon>
        <taxon>Fungi</taxon>
        <taxon>Fungi incertae sedis</taxon>
        <taxon>Mucoromycota</taxon>
        <taxon>Glomeromycotina</taxon>
        <taxon>Glomeromycetes</taxon>
        <taxon>Diversisporales</taxon>
        <taxon>Gigasporaceae</taxon>
        <taxon>Cetraspora</taxon>
    </lineage>
</organism>
<evidence type="ECO:0000313" key="4">
    <source>
        <dbReference type="Proteomes" id="UP000789759"/>
    </source>
</evidence>